<keyword evidence="6 11" id="KW-0833">Ubl conjugation pathway</keyword>
<dbReference type="GO" id="GO:0006325">
    <property type="term" value="P:chromatin organization"/>
    <property type="evidence" value="ECO:0007669"/>
    <property type="project" value="UniProtKB-KW"/>
</dbReference>
<keyword evidence="4 11" id="KW-0227">DNA damage</keyword>
<keyword evidence="7 11" id="KW-0862">Zinc</keyword>
<comment type="pathway">
    <text evidence="11">Protein modification; protein ubiquitination.</text>
</comment>
<dbReference type="InterPro" id="IPR013083">
    <property type="entry name" value="Znf_RING/FYVE/PHD"/>
</dbReference>
<dbReference type="PANTHER" id="PTHR23328:SF1">
    <property type="entry name" value="E3 UBIQUITIN-PROTEIN LIGASE RNF168"/>
    <property type="match status" value="1"/>
</dbReference>
<comment type="caution">
    <text evidence="11">Lacks conserved residue(s) required for the propagation of feature annotation.</text>
</comment>
<feature type="compositionally biased region" description="Basic and acidic residues" evidence="12">
    <location>
        <begin position="439"/>
        <end position="458"/>
    </location>
</feature>
<feature type="compositionally biased region" description="Polar residues" evidence="12">
    <location>
        <begin position="174"/>
        <end position="194"/>
    </location>
</feature>
<comment type="function">
    <text evidence="11">E3 ubiquitin-protein ligase required for accumulation of repair proteins to sites of DNA damage. Acts with UBE2N/UBC13 to amplify the RNF8-dependent histone ubiquitination. Recruited to sites of DNA damage at double-strand breaks (DSBs) by binding to ubiquitinated histone H2A and H2AX and amplifies the RNF8-dependent H2A ubiquitination, promoting the formation of 'Lys-63'-linked ubiquitin conjugates. This leads to concentrate ubiquitinated histones H2A and H2AX at DNA lesions to the threshold required for recruitment of TP53BP1 and BRCA1. Also recruited at DNA interstrand cross-links (ICLs) sites and promotes accumulation of 'Lys-63'-linked ubiquitination of histones H2A and H2AX, leading to recruitment of FAAP20 and Fanconi anemia (FA) complex, followed by interstrand cross-link repair. H2A ubiquitination also mediates the ATM-dependent transcriptional silencing at regions flanking DSBs in cis, a mechanism to avoid collision between transcription and repair intermediates. Also involved in class switch recombination in immune system, via its role in regulation of DSBs repair. Following DNA damage, promotes the ubiquitination and degradation of JMJD2A/KDM4A in collaboration with RNF8, leading to unmask H4K20me2 mark and promote the recruitment of TP53BP1 at DNA damage sites. Not able to initiate 'Lys-63'-linked ubiquitination in vitro; possibly due to partial occlusion of the UBE2N/UBC13-binding region. Catalyzes monoubiquitination of 'Lys-13' and 'Lys-15' of nucleosomal histone H2A (H2AK13Ub and H2AK15Ub, respectively).</text>
</comment>
<evidence type="ECO:0000256" key="3">
    <source>
        <dbReference type="ARBA" id="ARBA00022723"/>
    </source>
</evidence>
<feature type="domain" description="RING-type" evidence="13">
    <location>
        <begin position="16"/>
        <end position="55"/>
    </location>
</feature>
<feature type="short sequence motif" description="UMI motif" evidence="11">
    <location>
        <begin position="143"/>
        <end position="151"/>
    </location>
</feature>
<comment type="subcellular location">
    <subcellularLocation>
        <location evidence="11">Nucleus</location>
    </subcellularLocation>
    <text evidence="11">Localizes to double-strand breaks (DSBs) sites of DNA damage.</text>
</comment>
<dbReference type="InterPro" id="IPR034725">
    <property type="entry name" value="RNF168"/>
</dbReference>
<dbReference type="CDD" id="cd21952">
    <property type="entry name" value="MIU2_RNF168"/>
    <property type="match status" value="1"/>
</dbReference>
<feature type="region of interest" description="Disordered" evidence="12">
    <location>
        <begin position="121"/>
        <end position="142"/>
    </location>
</feature>
<dbReference type="Proteomes" id="UP001166674">
    <property type="component" value="Unassembled WGS sequence"/>
</dbReference>
<dbReference type="GO" id="GO:0035861">
    <property type="term" value="C:site of double-strand break"/>
    <property type="evidence" value="ECO:0007669"/>
    <property type="project" value="TreeGrafter"/>
</dbReference>
<keyword evidence="3 11" id="KW-0479">Metal-binding</keyword>
<keyword evidence="5 11" id="KW-0863">Zinc-finger</keyword>
<gene>
    <name evidence="11" type="primary">RNF168</name>
    <name evidence="14" type="ORF">SUZIE_195425</name>
</gene>
<accession>A0AA41NCN6</accession>
<comment type="subunit">
    <text evidence="11">Monomer. Interacts with UBE2N/UBC13.</text>
</comment>
<dbReference type="GO" id="GO:0000151">
    <property type="term" value="C:ubiquitin ligase complex"/>
    <property type="evidence" value="ECO:0007669"/>
    <property type="project" value="UniProtKB-UniRule"/>
</dbReference>
<evidence type="ECO:0000256" key="5">
    <source>
        <dbReference type="ARBA" id="ARBA00022771"/>
    </source>
</evidence>
<dbReference type="PANTHER" id="PTHR23328">
    <property type="entry name" value="RING-TYPE DOMAIN-CONTAINING PROTEIN"/>
    <property type="match status" value="1"/>
</dbReference>
<dbReference type="InterPro" id="IPR001841">
    <property type="entry name" value="Znf_RING"/>
</dbReference>
<dbReference type="SUPFAM" id="SSF57850">
    <property type="entry name" value="RING/U-box"/>
    <property type="match status" value="1"/>
</dbReference>
<dbReference type="GO" id="GO:0061630">
    <property type="term" value="F:ubiquitin protein ligase activity"/>
    <property type="evidence" value="ECO:0007669"/>
    <property type="project" value="UniProtKB-EC"/>
</dbReference>
<keyword evidence="2 11" id="KW-0808">Transferase</keyword>
<dbReference type="SUPFAM" id="SSF48097">
    <property type="entry name" value="Regulator of G-protein signaling, RGS"/>
    <property type="match status" value="1"/>
</dbReference>
<keyword evidence="9 11" id="KW-0234">DNA repair</keyword>
<dbReference type="GO" id="GO:0016567">
    <property type="term" value="P:protein ubiquitination"/>
    <property type="evidence" value="ECO:0007669"/>
    <property type="project" value="UniProtKB-UniRule"/>
</dbReference>
<comment type="domain">
    <text evidence="11">The MIU motif (motif interacting with ubiquitin) mediates the interaction with both 'Lys-48'- and 'Lys-63'-linked ubiquitin chains. The UMI motif mediates interaction with ubiquitin with a preference for 'Lys-63'-linked ubiquitin. The specificity for different types of ubiquitin is mediated by juxtaposition of ubiquitin-binding motifs (MIU and UMI motifs) with LR motifs (LRMs).</text>
</comment>
<dbReference type="GO" id="GO:0006302">
    <property type="term" value="P:double-strand break repair"/>
    <property type="evidence" value="ECO:0007669"/>
    <property type="project" value="UniProtKB-UniRule"/>
</dbReference>
<dbReference type="GO" id="GO:0010212">
    <property type="term" value="P:response to ionizing radiation"/>
    <property type="evidence" value="ECO:0007669"/>
    <property type="project" value="UniProtKB-UniRule"/>
</dbReference>
<comment type="similarity">
    <text evidence="11">Belongs to the RNF168 family.</text>
</comment>
<organism evidence="14 15">
    <name type="scientific">Sciurus carolinensis</name>
    <name type="common">Eastern gray squirrel</name>
    <dbReference type="NCBI Taxonomy" id="30640"/>
    <lineage>
        <taxon>Eukaryota</taxon>
        <taxon>Metazoa</taxon>
        <taxon>Chordata</taxon>
        <taxon>Craniata</taxon>
        <taxon>Vertebrata</taxon>
        <taxon>Euteleostomi</taxon>
        <taxon>Mammalia</taxon>
        <taxon>Eutheria</taxon>
        <taxon>Euarchontoglires</taxon>
        <taxon>Glires</taxon>
        <taxon>Rodentia</taxon>
        <taxon>Sciuromorpha</taxon>
        <taxon>Sciuridae</taxon>
        <taxon>Sciurinae</taxon>
        <taxon>Sciurini</taxon>
        <taxon>Sciurus</taxon>
    </lineage>
</organism>
<dbReference type="Pfam" id="PF00097">
    <property type="entry name" value="zf-C3HC4"/>
    <property type="match status" value="1"/>
</dbReference>
<evidence type="ECO:0000256" key="9">
    <source>
        <dbReference type="ARBA" id="ARBA00023204"/>
    </source>
</evidence>
<feature type="region of interest" description="Disordered" evidence="12">
    <location>
        <begin position="354"/>
        <end position="387"/>
    </location>
</feature>
<dbReference type="GO" id="GO:0008270">
    <property type="term" value="F:zinc ion binding"/>
    <property type="evidence" value="ECO:0007669"/>
    <property type="project" value="UniProtKB-KW"/>
</dbReference>
<name>A0AA41NCN6_SCICA</name>
<sequence length="483" mass="56152">MAVSKHAIPSLSEYQCQICLEILIEPVTLPCNHTLCKPCFLSTIEKANLCCPFCRRWISSWTRYHTRRNSLVNMELWETIQKHYPNECKLRVSGQESEKVVDNYQPVRVLSRPGELRKEYEQEMNKMEAERRAREEQQHKASEEYIQKLLAEEEEQQRKTRKRQREMKWETNEQARNLSATASSEGSISASPLNSEPVATKSQKKRKNKQRNIEEKYLSPLSQFEPASQSEAVQEVRKNYVSKNTDSDVKSPMQQKIEENMPTVSPQTGLEIKKQGAKSSMESPMPPFCASGTKKRLEGKAKTIPHWRDKKLVVLLERLKPGVSYSKEAAVKPYTKTEDRSTMPDMTQKIGNDTVEKEKESPPLISKNTAKRENKESSFEAVNNPCFSAKREMFPKSSSDQEESEVNFAQKIMNLEHQLFERHKQEEEDRLLALQLQKRVDKEQIHPNRQKGSPDEYPFRTASWPSTNLLNEERKKPKSKFRK</sequence>
<reference evidence="14" key="1">
    <citation type="submission" date="2020-03" db="EMBL/GenBank/DDBJ databases">
        <title>Studies in the Genomics of Life Span.</title>
        <authorList>
            <person name="Glass D."/>
        </authorList>
    </citation>
    <scope>NUCLEOTIDE SEQUENCE</scope>
    <source>
        <strain evidence="14">SUZIE</strain>
        <tissue evidence="14">Muscle</tissue>
    </source>
</reference>
<comment type="PTM">
    <text evidence="11">Sumoylated with SUMO1 by PIAS4 in response to double-strand breaks (DSBs).</text>
</comment>
<dbReference type="CDD" id="cd16550">
    <property type="entry name" value="RING-HC_RNF168"/>
    <property type="match status" value="1"/>
</dbReference>
<evidence type="ECO:0000313" key="15">
    <source>
        <dbReference type="Proteomes" id="UP001166674"/>
    </source>
</evidence>
<comment type="PTM">
    <text evidence="11">Ubiquitinated.</text>
</comment>
<dbReference type="EMBL" id="JAATJV010420026">
    <property type="protein sequence ID" value="MBZ3887932.1"/>
    <property type="molecule type" value="Genomic_DNA"/>
</dbReference>
<evidence type="ECO:0000256" key="6">
    <source>
        <dbReference type="ARBA" id="ARBA00022786"/>
    </source>
</evidence>
<feature type="compositionally biased region" description="Polar residues" evidence="12">
    <location>
        <begin position="220"/>
        <end position="232"/>
    </location>
</feature>
<comment type="catalytic activity">
    <reaction evidence="1 11">
        <text>S-ubiquitinyl-[E2 ubiquitin-conjugating enzyme]-L-cysteine + [acceptor protein]-L-lysine = [E2 ubiquitin-conjugating enzyme]-L-cysteine + N(6)-ubiquitinyl-[acceptor protein]-L-lysine.</text>
        <dbReference type="EC" id="2.3.2.27"/>
    </reaction>
</comment>
<dbReference type="HAMAP" id="MF_03066">
    <property type="entry name" value="RNF168"/>
    <property type="match status" value="1"/>
</dbReference>
<dbReference type="GO" id="GO:0042393">
    <property type="term" value="F:histone binding"/>
    <property type="evidence" value="ECO:0007669"/>
    <property type="project" value="UniProtKB-UniRule"/>
</dbReference>
<feature type="region of interest" description="Disordered" evidence="12">
    <location>
        <begin position="439"/>
        <end position="483"/>
    </location>
</feature>
<evidence type="ECO:0000256" key="1">
    <source>
        <dbReference type="ARBA" id="ARBA00000900"/>
    </source>
</evidence>
<feature type="region of interest" description="Disordered" evidence="12">
    <location>
        <begin position="156"/>
        <end position="303"/>
    </location>
</feature>
<dbReference type="EC" id="2.3.2.27" evidence="11"/>
<evidence type="ECO:0000313" key="14">
    <source>
        <dbReference type="EMBL" id="MBZ3887932.1"/>
    </source>
</evidence>
<dbReference type="GO" id="GO:0031491">
    <property type="term" value="F:nucleosome binding"/>
    <property type="evidence" value="ECO:0007669"/>
    <property type="project" value="TreeGrafter"/>
</dbReference>
<dbReference type="InterPro" id="IPR036305">
    <property type="entry name" value="RGS_sf"/>
</dbReference>
<keyword evidence="11" id="KW-0832">Ubl conjugation</keyword>
<dbReference type="AlphaFoldDB" id="A0AA41NCN6"/>
<dbReference type="SMART" id="SM00184">
    <property type="entry name" value="RING"/>
    <property type="match status" value="1"/>
</dbReference>
<dbReference type="Gene3D" id="3.30.40.10">
    <property type="entry name" value="Zinc/RING finger domain, C3HC4 (zinc finger)"/>
    <property type="match status" value="1"/>
</dbReference>
<evidence type="ECO:0000256" key="2">
    <source>
        <dbReference type="ARBA" id="ARBA00022679"/>
    </source>
</evidence>
<keyword evidence="15" id="KW-1185">Reference proteome</keyword>
<dbReference type="GO" id="GO:0005634">
    <property type="term" value="C:nucleus"/>
    <property type="evidence" value="ECO:0007669"/>
    <property type="project" value="UniProtKB-SubCell"/>
</dbReference>
<evidence type="ECO:0000256" key="11">
    <source>
        <dbReference type="HAMAP-Rule" id="MF_03066"/>
    </source>
</evidence>
<evidence type="ECO:0000256" key="8">
    <source>
        <dbReference type="ARBA" id="ARBA00022853"/>
    </source>
</evidence>
<dbReference type="FunFam" id="3.30.40.10:FF:000466">
    <property type="entry name" value="E3 ubiquitin-protein ligase RNF168"/>
    <property type="match status" value="1"/>
</dbReference>
<keyword evidence="10 11" id="KW-0539">Nucleus</keyword>
<evidence type="ECO:0000259" key="13">
    <source>
        <dbReference type="PROSITE" id="PS50089"/>
    </source>
</evidence>
<dbReference type="InterPro" id="IPR051657">
    <property type="entry name" value="RNF168/RNF169_E3_ubiq-ligase"/>
</dbReference>
<dbReference type="CDD" id="cd22265">
    <property type="entry name" value="UDM1_RNF168"/>
    <property type="match status" value="1"/>
</dbReference>
<dbReference type="InterPro" id="IPR018957">
    <property type="entry name" value="Znf_C3HC4_RING-type"/>
</dbReference>
<evidence type="ECO:0000256" key="7">
    <source>
        <dbReference type="ARBA" id="ARBA00022833"/>
    </source>
</evidence>
<comment type="caution">
    <text evidence="11">According to a well-established model, RNF168 cannot initiate H2A 'Lys-63'-linked ubiquitination and is recruited following RNF8-dependent histone ubiquitination to amplify H2A 'Lys-63'-linked ubiquitination. However, other data suggest that RNF168 is the priming ubiquitin ligase by mediating monoubiquitination of 'Lys-13' and 'Lys-15' of nucleosomal histone H2A (H2AK13Ub and H2AK15Ub respectively). These data suggest that RNF168 might be recruited to DSBs sites in a RNF8-dependent manner by binding to non-histone proteins ubiquitinated via 'Lys-63'-linked and initiates monoubiquitination of H2A, which is then amplified by RNF8. Additional evidences are however required to confirm these data.</text>
</comment>
<keyword evidence="8 11" id="KW-0156">Chromatin regulator</keyword>
<dbReference type="PROSITE" id="PS50089">
    <property type="entry name" value="ZF_RING_2"/>
    <property type="match status" value="1"/>
</dbReference>
<evidence type="ECO:0000256" key="10">
    <source>
        <dbReference type="ARBA" id="ARBA00023242"/>
    </source>
</evidence>
<evidence type="ECO:0000256" key="12">
    <source>
        <dbReference type="SAM" id="MobiDB-lite"/>
    </source>
</evidence>
<evidence type="ECO:0000256" key="4">
    <source>
        <dbReference type="ARBA" id="ARBA00022763"/>
    </source>
</evidence>
<proteinExistence type="inferred from homology"/>
<protein>
    <recommendedName>
        <fullName evidence="11">E3 ubiquitin-protein ligase RNF168</fullName>
        <ecNumber evidence="11">2.3.2.27</ecNumber>
    </recommendedName>
    <alternativeName>
        <fullName evidence="11">RING finger protein 168</fullName>
    </alternativeName>
    <alternativeName>
        <fullName evidence="11">RING-type E3 ubiquitin transferase RNF168</fullName>
    </alternativeName>
</protein>
<dbReference type="GO" id="GO:0045739">
    <property type="term" value="P:positive regulation of DNA repair"/>
    <property type="evidence" value="ECO:0007669"/>
    <property type="project" value="UniProtKB-UniRule"/>
</dbReference>
<comment type="caution">
    <text evidence="14">The sequence shown here is derived from an EMBL/GenBank/DDBJ whole genome shotgun (WGS) entry which is preliminary data.</text>
</comment>
<dbReference type="GO" id="GO:0043130">
    <property type="term" value="F:ubiquitin binding"/>
    <property type="evidence" value="ECO:0007669"/>
    <property type="project" value="UniProtKB-UniRule"/>
</dbReference>